<dbReference type="Gene3D" id="3.20.20.450">
    <property type="entry name" value="EAL domain"/>
    <property type="match status" value="1"/>
</dbReference>
<dbReference type="KEGG" id="pfer:IRI77_20925"/>
<dbReference type="InterPro" id="IPR035919">
    <property type="entry name" value="EAL_sf"/>
</dbReference>
<dbReference type="PIRSF" id="PIRSF003180">
    <property type="entry name" value="DiGMPpdiest_YuxH"/>
    <property type="match status" value="1"/>
</dbReference>
<dbReference type="RefSeq" id="WP_194446967.1">
    <property type="nucleotide sequence ID" value="NZ_CP063849.1"/>
</dbReference>
<dbReference type="InterPro" id="IPR014408">
    <property type="entry name" value="dGMP_Pdiesterase_EAL/HD-GYP"/>
</dbReference>
<dbReference type="InterPro" id="IPR001633">
    <property type="entry name" value="EAL_dom"/>
</dbReference>
<name>A0A7S7SGX4_PALFE</name>
<dbReference type="SUPFAM" id="SSF109604">
    <property type="entry name" value="HD-domain/PDEase-like"/>
    <property type="match status" value="1"/>
</dbReference>
<reference evidence="2 3" key="1">
    <citation type="submission" date="2020-10" db="EMBL/GenBank/DDBJ databases">
        <title>Complete genome sequence of Paludibaculum fermentans P105T, a facultatively anaerobic acidobacterium capable of dissimilatory Fe(III) reduction.</title>
        <authorList>
            <person name="Dedysh S.N."/>
            <person name="Beletsky A.V."/>
            <person name="Kulichevskaya I.S."/>
            <person name="Mardanov A.V."/>
            <person name="Ravin N.V."/>
        </authorList>
    </citation>
    <scope>NUCLEOTIDE SEQUENCE [LARGE SCALE GENOMIC DNA]</scope>
    <source>
        <strain evidence="2 3">P105</strain>
    </source>
</reference>
<dbReference type="PROSITE" id="PS51833">
    <property type="entry name" value="HDOD"/>
    <property type="match status" value="1"/>
</dbReference>
<dbReference type="AlphaFoldDB" id="A0A7S7SGX4"/>
<gene>
    <name evidence="2" type="ORF">IRI77_20925</name>
</gene>
<dbReference type="SUPFAM" id="SSF141868">
    <property type="entry name" value="EAL domain-like"/>
    <property type="match status" value="1"/>
</dbReference>
<dbReference type="Pfam" id="PF00563">
    <property type="entry name" value="EAL"/>
    <property type="match status" value="1"/>
</dbReference>
<dbReference type="InterPro" id="IPR052340">
    <property type="entry name" value="RNase_Y/CdgJ"/>
</dbReference>
<dbReference type="PANTHER" id="PTHR33525:SF4">
    <property type="entry name" value="CYCLIC DI-GMP PHOSPHODIESTERASE CDGJ"/>
    <property type="match status" value="1"/>
</dbReference>
<evidence type="ECO:0000313" key="2">
    <source>
        <dbReference type="EMBL" id="QOY85297.1"/>
    </source>
</evidence>
<dbReference type="EMBL" id="CP063849">
    <property type="protein sequence ID" value="QOY85297.1"/>
    <property type="molecule type" value="Genomic_DNA"/>
</dbReference>
<feature type="domain" description="HDOD" evidence="1">
    <location>
        <begin position="200"/>
        <end position="388"/>
    </location>
</feature>
<dbReference type="Pfam" id="PF08668">
    <property type="entry name" value="HDOD"/>
    <property type="match status" value="1"/>
</dbReference>
<organism evidence="2 3">
    <name type="scientific">Paludibaculum fermentans</name>
    <dbReference type="NCBI Taxonomy" id="1473598"/>
    <lineage>
        <taxon>Bacteria</taxon>
        <taxon>Pseudomonadati</taxon>
        <taxon>Acidobacteriota</taxon>
        <taxon>Terriglobia</taxon>
        <taxon>Bryobacterales</taxon>
        <taxon>Bryobacteraceae</taxon>
        <taxon>Paludibaculum</taxon>
    </lineage>
</organism>
<protein>
    <submittedName>
        <fullName evidence="2">HDOD domain-containing protein</fullName>
    </submittedName>
</protein>
<dbReference type="PANTHER" id="PTHR33525">
    <property type="match status" value="1"/>
</dbReference>
<sequence length="411" mass="45775">MSLEVHVARQAVFDRTNNVVAYELLFRALPDATATTRNDELASWQVLSASFLDIGLDSLLKGRRALINVPRSMLLDDRIRSLPSDVIGLEILENVQPDAEVLAACRELRKLGYLLVLDDYTGLPEFDPLLELVDWVKVDFRAISGADSVRIARRLKERKLRMLAEKVETVEERDSALAAGYDYFQGYFLHRPRVVSGRTLNARHNTKLKLLTLLGADQFTLEKVEAAIAPDVGLCYRLIQYSNSARFGAPREISSLRQCLMRLGENETRRWMTFVLLPTLAAGRSTEIIDAALIRARMCELLAEEAGLKLAKSLAFMAGMFTLMDALLGAPMREVVQQLGLGEELASVLLGRSEGPLGALVRIVESYERASPQELEPHCRQLLLPVGVVADVYLRALQWTAEVTETGVPAK</sequence>
<keyword evidence="3" id="KW-1185">Reference proteome</keyword>
<dbReference type="InterPro" id="IPR013976">
    <property type="entry name" value="HDOD"/>
</dbReference>
<dbReference type="Proteomes" id="UP000593892">
    <property type="component" value="Chromosome"/>
</dbReference>
<proteinExistence type="predicted"/>
<dbReference type="Gene3D" id="1.10.3210.10">
    <property type="entry name" value="Hypothetical protein af1432"/>
    <property type="match status" value="1"/>
</dbReference>
<accession>A0A7S7SGX4</accession>
<dbReference type="SMART" id="SM00052">
    <property type="entry name" value="EAL"/>
    <property type="match status" value="1"/>
</dbReference>
<evidence type="ECO:0000259" key="1">
    <source>
        <dbReference type="PROSITE" id="PS51833"/>
    </source>
</evidence>
<evidence type="ECO:0000313" key="3">
    <source>
        <dbReference type="Proteomes" id="UP000593892"/>
    </source>
</evidence>